<gene>
    <name evidence="3" type="ORF">IPJ38_14615</name>
</gene>
<dbReference type="GO" id="GO:0003677">
    <property type="term" value="F:DNA binding"/>
    <property type="evidence" value="ECO:0007669"/>
    <property type="project" value="InterPro"/>
</dbReference>
<dbReference type="GO" id="GO:0008270">
    <property type="term" value="F:zinc ion binding"/>
    <property type="evidence" value="ECO:0007669"/>
    <property type="project" value="InterPro"/>
</dbReference>
<feature type="region of interest" description="Disordered" evidence="1">
    <location>
        <begin position="173"/>
        <end position="207"/>
    </location>
</feature>
<dbReference type="Gene3D" id="3.90.580.10">
    <property type="entry name" value="Zinc finger, CHC2-type domain"/>
    <property type="match status" value="1"/>
</dbReference>
<reference evidence="3 4" key="1">
    <citation type="submission" date="2020-10" db="EMBL/GenBank/DDBJ databases">
        <title>Connecting structure to function with the recovery of over 1000 high-quality activated sludge metagenome-assembled genomes encoding full-length rRNA genes using long-read sequencing.</title>
        <authorList>
            <person name="Singleton C.M."/>
            <person name="Petriglieri F."/>
            <person name="Kristensen J.M."/>
            <person name="Kirkegaard R.H."/>
            <person name="Michaelsen T.Y."/>
            <person name="Andersen M.H."/>
            <person name="Karst S.M."/>
            <person name="Dueholm M.S."/>
            <person name="Nielsen P.H."/>
            <person name="Albertsen M."/>
        </authorList>
    </citation>
    <scope>NUCLEOTIDE SEQUENCE [LARGE SCALE GENOMIC DNA]</scope>
    <source>
        <strain evidence="3">EsbW_18-Q3-R4-48_BATAC.463</strain>
    </source>
</reference>
<proteinExistence type="predicted"/>
<dbReference type="InterPro" id="IPR009270">
    <property type="entry name" value="DUF927"/>
</dbReference>
<dbReference type="SUPFAM" id="SSF57783">
    <property type="entry name" value="Zinc beta-ribbon"/>
    <property type="match status" value="1"/>
</dbReference>
<dbReference type="Pfam" id="PF06048">
    <property type="entry name" value="DUF927"/>
    <property type="match status" value="1"/>
</dbReference>
<dbReference type="InterPro" id="IPR034154">
    <property type="entry name" value="TOPRIM_DnaG/twinkle"/>
</dbReference>
<dbReference type="AlphaFoldDB" id="A0A935N263"/>
<comment type="caution">
    <text evidence="3">The sequence shown here is derived from an EMBL/GenBank/DDBJ whole genome shotgun (WGS) entry which is preliminary data.</text>
</comment>
<evidence type="ECO:0000259" key="2">
    <source>
        <dbReference type="Pfam" id="PF06048"/>
    </source>
</evidence>
<dbReference type="InterPro" id="IPR036977">
    <property type="entry name" value="DNA_primase_Znf_CHC2"/>
</dbReference>
<evidence type="ECO:0000313" key="3">
    <source>
        <dbReference type="EMBL" id="MBK7416150.1"/>
    </source>
</evidence>
<sequence>MSEARTNHSEYHDPSNPPAFEIRLILSAPNTGWEYIARRQGEVIAASDGDAVIRSPARRLSLVLLKLSKSCPATVAAMANDFIGKVAAAALGDFDGVASFLGLSGGKSQGREYQPLNPLRSDHKPGSFTINRDSGAWSDFATNDKGGDLVALAAYVLGCRQIEAAERLADHLGIAKPDRQNQRQTNGGETNKGTLPSQPKNAPQAKPESLAVCLMPVPLNAPEPPAAHSRHGRPVGRWAYTDAAGAVCFYHDRYEPKGERKQFSPLTLWRLPDGRLQWQFKAAPAPRPLLGLPDLAIKSGAVVIVEGEKARDAAVLLFPENPVLTWQGGAQAVSKADWLPLAGREVWIWPDNDPAGSKAAGDLAAILNLTKTGPVKVFNLASFARRVIEADGPAALGDAEPMAEGDDAADLVARAWTAAHLALILALPEALQAVDIPAPAPAVKAEAAASEAPKTGRFQLDTKGVWLIETDRAPRWICSPLEPVAMIRDPKNYGWGLLVEFFDPDKTLHRVIVPMALFRGDGAEVAGLLLDQGLRIAPRAKPHLVEYLQTASPKERARITNRTGWHDAGPEGAVFVLPDGAIGPNAGKWIYESEAGPVHTFALRDTLPNWKAEVAALCVGNSRLVFAVSVAFASPLLHPTGSESGGFHFRSNSSDGKTTALRVAASVCGGAEFMQRWRATSNGLEALASAHCDAPLLLDELAQMEAREAGEACYMLANGSGKSRAGRTGGARDRASWRLLFLSCGEIGLSEHLGKSARPQEPGKSYASQKSQPMPARVWACLRNCTTTPAVANFPKPWTEPPGAITGRLFMPSLASLSNIKRPSPSWSVRPKRNLRLPVFRMLPTVKPGALLPVLPWWVRLASWQRNGGLLAGSLARQ</sequence>
<feature type="domain" description="DUF927" evidence="2">
    <location>
        <begin position="458"/>
        <end position="734"/>
    </location>
</feature>
<dbReference type="Proteomes" id="UP000739411">
    <property type="component" value="Unassembled WGS sequence"/>
</dbReference>
<organism evidence="3 4">
    <name type="scientific">Candidatus Dechloromonas phosphorivorans</name>
    <dbReference type="NCBI Taxonomy" id="2899244"/>
    <lineage>
        <taxon>Bacteria</taxon>
        <taxon>Pseudomonadati</taxon>
        <taxon>Pseudomonadota</taxon>
        <taxon>Betaproteobacteria</taxon>
        <taxon>Rhodocyclales</taxon>
        <taxon>Azonexaceae</taxon>
        <taxon>Dechloromonas</taxon>
    </lineage>
</organism>
<evidence type="ECO:0000256" key="1">
    <source>
        <dbReference type="SAM" id="MobiDB-lite"/>
    </source>
</evidence>
<feature type="compositionally biased region" description="Polar residues" evidence="1">
    <location>
        <begin position="182"/>
        <end position="201"/>
    </location>
</feature>
<dbReference type="EMBL" id="JADJMS010000032">
    <property type="protein sequence ID" value="MBK7416150.1"/>
    <property type="molecule type" value="Genomic_DNA"/>
</dbReference>
<dbReference type="CDD" id="cd01029">
    <property type="entry name" value="TOPRIM_primases"/>
    <property type="match status" value="1"/>
</dbReference>
<evidence type="ECO:0000313" key="4">
    <source>
        <dbReference type="Proteomes" id="UP000739411"/>
    </source>
</evidence>
<protein>
    <submittedName>
        <fullName evidence="3">DUF927 domain-containing protein</fullName>
    </submittedName>
</protein>
<dbReference type="GO" id="GO:0006260">
    <property type="term" value="P:DNA replication"/>
    <property type="evidence" value="ECO:0007669"/>
    <property type="project" value="InterPro"/>
</dbReference>
<accession>A0A935N263</accession>
<name>A0A935N263_9RHOO</name>